<dbReference type="KEGG" id="cvn:111110452"/>
<dbReference type="InterPro" id="IPR006585">
    <property type="entry name" value="FTP1"/>
</dbReference>
<evidence type="ECO:0000256" key="7">
    <source>
        <dbReference type="ARBA" id="ARBA00023157"/>
    </source>
</evidence>
<evidence type="ECO:0000256" key="8">
    <source>
        <dbReference type="SAM" id="SignalP"/>
    </source>
</evidence>
<evidence type="ECO:0000256" key="6">
    <source>
        <dbReference type="ARBA" id="ARBA00022837"/>
    </source>
</evidence>
<keyword evidence="10" id="KW-1185">Reference proteome</keyword>
<dbReference type="AlphaFoldDB" id="A0A8B8BHC0"/>
<evidence type="ECO:0000256" key="5">
    <source>
        <dbReference type="ARBA" id="ARBA00022734"/>
    </source>
</evidence>
<comment type="subunit">
    <text evidence="3">Homotrimer.</text>
</comment>
<dbReference type="RefSeq" id="XP_022302663.1">
    <property type="nucleotide sequence ID" value="XM_022446955.1"/>
</dbReference>
<keyword evidence="6" id="KW-0106">Calcium</keyword>
<keyword evidence="7" id="KW-1015">Disulfide bond</keyword>
<accession>A0A8B8BHC0</accession>
<dbReference type="GeneID" id="111110452"/>
<evidence type="ECO:0000313" key="10">
    <source>
        <dbReference type="Proteomes" id="UP000694844"/>
    </source>
</evidence>
<evidence type="ECO:0000256" key="1">
    <source>
        <dbReference type="ARBA" id="ARBA00002219"/>
    </source>
</evidence>
<evidence type="ECO:0000313" key="11">
    <source>
        <dbReference type="RefSeq" id="XP_022302663.1"/>
    </source>
</evidence>
<dbReference type="InterPro" id="IPR008979">
    <property type="entry name" value="Galactose-bd-like_sf"/>
</dbReference>
<reference evidence="11" key="1">
    <citation type="submission" date="2025-08" db="UniProtKB">
        <authorList>
            <consortium name="RefSeq"/>
        </authorList>
    </citation>
    <scope>IDENTIFICATION</scope>
    <source>
        <tissue evidence="11">Whole sample</tissue>
    </source>
</reference>
<dbReference type="OrthoDB" id="6049351at2759"/>
<dbReference type="SMART" id="SM00607">
    <property type="entry name" value="FTP"/>
    <property type="match status" value="1"/>
</dbReference>
<comment type="similarity">
    <text evidence="2">Belongs to the fucolectin family.</text>
</comment>
<evidence type="ECO:0000259" key="9">
    <source>
        <dbReference type="SMART" id="SM00607"/>
    </source>
</evidence>
<keyword evidence="5" id="KW-0430">Lectin</keyword>
<keyword evidence="4" id="KW-0479">Metal-binding</keyword>
<sequence>MVSFVATVYMLTCLCLTETSKDQGRHLHNVAYSKTVTLSSQFSSSRYEGWRAVNGIFSDFAHTGNERFPWLRIDLDGSFIIHEIEVIARSDCCTDQLHDIDLKVGNGTYRMSLCGHVSGYTTVGGRMAVFCPTPTVGRYVQIQIVKGDSNYLSPAEVIVWGKRA</sequence>
<keyword evidence="8" id="KW-0732">Signal</keyword>
<evidence type="ECO:0000256" key="3">
    <source>
        <dbReference type="ARBA" id="ARBA00011233"/>
    </source>
</evidence>
<gene>
    <name evidence="11" type="primary">LOC111110452</name>
</gene>
<dbReference type="PANTHER" id="PTHR45713">
    <property type="entry name" value="FTP DOMAIN-CONTAINING PROTEIN"/>
    <property type="match status" value="1"/>
</dbReference>
<dbReference type="Pfam" id="PF22633">
    <property type="entry name" value="F5_F8_type_C_2"/>
    <property type="match status" value="1"/>
</dbReference>
<protein>
    <submittedName>
        <fullName evidence="11">Fucolectin-like</fullName>
    </submittedName>
</protein>
<comment type="function">
    <text evidence="1">Acts as a defensive agent. Recognizes blood group fucosylated oligosaccharides including A, B, H and Lewis B-type antigens. Does not recognize Lewis A antigen and has low affinity for monovalent haptens.</text>
</comment>
<dbReference type="GO" id="GO:0010185">
    <property type="term" value="P:regulation of cellular defense response"/>
    <property type="evidence" value="ECO:0007669"/>
    <property type="project" value="UniProtKB-ARBA"/>
</dbReference>
<feature type="domain" description="Fucolectin tachylectin-4 pentraxin-1" evidence="9">
    <location>
        <begin position="27"/>
        <end position="163"/>
    </location>
</feature>
<dbReference type="GO" id="GO:0046872">
    <property type="term" value="F:metal ion binding"/>
    <property type="evidence" value="ECO:0007669"/>
    <property type="project" value="UniProtKB-KW"/>
</dbReference>
<organism evidence="10 11">
    <name type="scientific">Crassostrea virginica</name>
    <name type="common">Eastern oyster</name>
    <dbReference type="NCBI Taxonomy" id="6565"/>
    <lineage>
        <taxon>Eukaryota</taxon>
        <taxon>Metazoa</taxon>
        <taxon>Spiralia</taxon>
        <taxon>Lophotrochozoa</taxon>
        <taxon>Mollusca</taxon>
        <taxon>Bivalvia</taxon>
        <taxon>Autobranchia</taxon>
        <taxon>Pteriomorphia</taxon>
        <taxon>Ostreida</taxon>
        <taxon>Ostreoidea</taxon>
        <taxon>Ostreidae</taxon>
        <taxon>Crassostrea</taxon>
    </lineage>
</organism>
<dbReference type="SUPFAM" id="SSF49785">
    <property type="entry name" value="Galactose-binding domain-like"/>
    <property type="match status" value="1"/>
</dbReference>
<evidence type="ECO:0000256" key="2">
    <source>
        <dbReference type="ARBA" id="ARBA00010147"/>
    </source>
</evidence>
<dbReference type="GO" id="GO:0042806">
    <property type="term" value="F:fucose binding"/>
    <property type="evidence" value="ECO:0007669"/>
    <property type="project" value="UniProtKB-ARBA"/>
</dbReference>
<feature type="signal peptide" evidence="8">
    <location>
        <begin position="1"/>
        <end position="19"/>
    </location>
</feature>
<dbReference type="Proteomes" id="UP000694844">
    <property type="component" value="Chromosome 8"/>
</dbReference>
<proteinExistence type="inferred from homology"/>
<evidence type="ECO:0000256" key="4">
    <source>
        <dbReference type="ARBA" id="ARBA00022723"/>
    </source>
</evidence>
<name>A0A8B8BHC0_CRAVI</name>
<dbReference type="InterPro" id="IPR051941">
    <property type="entry name" value="BG_Antigen-Binding_Lectin"/>
</dbReference>
<feature type="chain" id="PRO_5034853412" evidence="8">
    <location>
        <begin position="20"/>
        <end position="164"/>
    </location>
</feature>
<dbReference type="GO" id="GO:0001868">
    <property type="term" value="P:regulation of complement activation, lectin pathway"/>
    <property type="evidence" value="ECO:0007669"/>
    <property type="project" value="UniProtKB-ARBA"/>
</dbReference>
<dbReference type="Gene3D" id="2.60.120.260">
    <property type="entry name" value="Galactose-binding domain-like"/>
    <property type="match status" value="1"/>
</dbReference>
<dbReference type="PANTHER" id="PTHR45713:SF6">
    <property type="entry name" value="F5_8 TYPE C DOMAIN-CONTAINING PROTEIN"/>
    <property type="match status" value="1"/>
</dbReference>